<dbReference type="RefSeq" id="WP_084113594.1">
    <property type="nucleotide sequence ID" value="NZ_FWXH01000002.1"/>
</dbReference>
<dbReference type="Gene3D" id="3.30.70.1880">
    <property type="entry name" value="Protein of unknown function DUF881"/>
    <property type="match status" value="1"/>
</dbReference>
<keyword evidence="3" id="KW-0472">Membrane</keyword>
<dbReference type="EMBL" id="FWXH01000002">
    <property type="protein sequence ID" value="SMC17706.1"/>
    <property type="molecule type" value="Genomic_DNA"/>
</dbReference>
<feature type="transmembrane region" description="Helical" evidence="3">
    <location>
        <begin position="6"/>
        <end position="27"/>
    </location>
</feature>
<evidence type="ECO:0000256" key="3">
    <source>
        <dbReference type="SAM" id="Phobius"/>
    </source>
</evidence>
<sequence>MKNNEATFFVFIACIILGILITSNLNFNRETKNVFLNSKQYQEQYNYKNNLTSEVDELKNKYMDLSDKFQQLKNNNDQKNETDVIQNELNNLKAVSGETDLLGPGIVITINDGTDKFEGKVVQSNADLQGLIHNYDISYIVNDLKSAGAEAISVNDQRIVNTSEIYCTGPFIRINGVTVASPFYIKAIGNKDKLKDYMMADTNYLYMLLNYRGIQGTVIKNDNIKIGAYNNSINHQYLNDKN</sequence>
<dbReference type="AlphaFoldDB" id="A0A1W1X164"/>
<evidence type="ECO:0000313" key="5">
    <source>
        <dbReference type="Proteomes" id="UP000192468"/>
    </source>
</evidence>
<dbReference type="Proteomes" id="UP000192468">
    <property type="component" value="Unassembled WGS sequence"/>
</dbReference>
<reference evidence="4 5" key="1">
    <citation type="submission" date="2017-04" db="EMBL/GenBank/DDBJ databases">
        <authorList>
            <person name="Afonso C.L."/>
            <person name="Miller P.J."/>
            <person name="Scott M.A."/>
            <person name="Spackman E."/>
            <person name="Goraichik I."/>
            <person name="Dimitrov K.M."/>
            <person name="Suarez D.L."/>
            <person name="Swayne D.E."/>
        </authorList>
    </citation>
    <scope>NUCLEOTIDE SEQUENCE [LARGE SCALE GENOMIC DNA]</scope>
    <source>
        <strain evidence="4 5">DSM 12555</strain>
    </source>
</reference>
<evidence type="ECO:0000256" key="2">
    <source>
        <dbReference type="SAM" id="Coils"/>
    </source>
</evidence>
<keyword evidence="3" id="KW-1133">Transmembrane helix</keyword>
<dbReference type="OrthoDB" id="9776196at2"/>
<dbReference type="STRING" id="1121291.SAMN02745134_00406"/>
<keyword evidence="5" id="KW-1185">Reference proteome</keyword>
<organism evidence="4 5">
    <name type="scientific">Clostridium acidisoli DSM 12555</name>
    <dbReference type="NCBI Taxonomy" id="1121291"/>
    <lineage>
        <taxon>Bacteria</taxon>
        <taxon>Bacillati</taxon>
        <taxon>Bacillota</taxon>
        <taxon>Clostridia</taxon>
        <taxon>Eubacteriales</taxon>
        <taxon>Clostridiaceae</taxon>
        <taxon>Clostridium</taxon>
    </lineage>
</organism>
<evidence type="ECO:0000256" key="1">
    <source>
        <dbReference type="ARBA" id="ARBA00009108"/>
    </source>
</evidence>
<evidence type="ECO:0000313" key="4">
    <source>
        <dbReference type="EMBL" id="SMC17706.1"/>
    </source>
</evidence>
<keyword evidence="3" id="KW-0812">Transmembrane</keyword>
<gene>
    <name evidence="4" type="ORF">SAMN02745134_00406</name>
</gene>
<feature type="coiled-coil region" evidence="2">
    <location>
        <begin position="41"/>
        <end position="95"/>
    </location>
</feature>
<dbReference type="Pfam" id="PF05949">
    <property type="entry name" value="DUF881"/>
    <property type="match status" value="1"/>
</dbReference>
<keyword evidence="2" id="KW-0175">Coiled coil</keyword>
<protein>
    <submittedName>
        <fullName evidence="4">Uncharacterized conserved protein YlxW, UPF0749 family</fullName>
    </submittedName>
</protein>
<accession>A0A1W1X164</accession>
<dbReference type="InterPro" id="IPR010273">
    <property type="entry name" value="DUF881"/>
</dbReference>
<proteinExistence type="inferred from homology"/>
<comment type="similarity">
    <text evidence="1">Belongs to the UPF0749 family.</text>
</comment>
<name>A0A1W1X164_9CLOT</name>
<dbReference type="PANTHER" id="PTHR37313">
    <property type="entry name" value="UPF0749 PROTEIN RV1825"/>
    <property type="match status" value="1"/>
</dbReference>
<dbReference type="PANTHER" id="PTHR37313:SF2">
    <property type="entry name" value="UPF0749 PROTEIN YLXX"/>
    <property type="match status" value="1"/>
</dbReference>